<gene>
    <name evidence="1" type="ORF">RHMOL_Rhmol08G0078100</name>
</gene>
<evidence type="ECO:0000313" key="1">
    <source>
        <dbReference type="EMBL" id="KAI8541644.1"/>
    </source>
</evidence>
<reference evidence="1" key="1">
    <citation type="submission" date="2022-02" db="EMBL/GenBank/DDBJ databases">
        <title>Plant Genome Project.</title>
        <authorList>
            <person name="Zhang R.-G."/>
        </authorList>
    </citation>
    <scope>NUCLEOTIDE SEQUENCE</scope>
    <source>
        <strain evidence="1">AT1</strain>
    </source>
</reference>
<evidence type="ECO:0000313" key="2">
    <source>
        <dbReference type="Proteomes" id="UP001062846"/>
    </source>
</evidence>
<name>A0ACC0MM46_RHOML</name>
<accession>A0ACC0MM46</accession>
<organism evidence="1 2">
    <name type="scientific">Rhododendron molle</name>
    <name type="common">Chinese azalea</name>
    <name type="synonym">Azalea mollis</name>
    <dbReference type="NCBI Taxonomy" id="49168"/>
    <lineage>
        <taxon>Eukaryota</taxon>
        <taxon>Viridiplantae</taxon>
        <taxon>Streptophyta</taxon>
        <taxon>Embryophyta</taxon>
        <taxon>Tracheophyta</taxon>
        <taxon>Spermatophyta</taxon>
        <taxon>Magnoliopsida</taxon>
        <taxon>eudicotyledons</taxon>
        <taxon>Gunneridae</taxon>
        <taxon>Pentapetalae</taxon>
        <taxon>asterids</taxon>
        <taxon>Ericales</taxon>
        <taxon>Ericaceae</taxon>
        <taxon>Ericoideae</taxon>
        <taxon>Rhodoreae</taxon>
        <taxon>Rhododendron</taxon>
    </lineage>
</organism>
<keyword evidence="2" id="KW-1185">Reference proteome</keyword>
<sequence length="99" mass="11319">MQRLERIRGALLRVLRALFLVFRYDGHSNFHVIIFDMTASEIEYPFSAPRGDETDANHMENSQVPDTQEIGEDVYGKITTTELKLPVPNINKGCQAPRK</sequence>
<protein>
    <submittedName>
        <fullName evidence="1">Uncharacterized protein</fullName>
    </submittedName>
</protein>
<comment type="caution">
    <text evidence="1">The sequence shown here is derived from an EMBL/GenBank/DDBJ whole genome shotgun (WGS) entry which is preliminary data.</text>
</comment>
<proteinExistence type="predicted"/>
<dbReference type="EMBL" id="CM046395">
    <property type="protein sequence ID" value="KAI8541644.1"/>
    <property type="molecule type" value="Genomic_DNA"/>
</dbReference>
<dbReference type="Proteomes" id="UP001062846">
    <property type="component" value="Chromosome 8"/>
</dbReference>